<evidence type="ECO:0000256" key="3">
    <source>
        <dbReference type="ARBA" id="ARBA00031983"/>
    </source>
</evidence>
<dbReference type="Pfam" id="PF03641">
    <property type="entry name" value="Lysine_decarbox"/>
    <property type="match status" value="1"/>
</dbReference>
<name>A0A5C5XLP9_9PLAN</name>
<evidence type="ECO:0000256" key="4">
    <source>
        <dbReference type="SAM" id="MobiDB-lite"/>
    </source>
</evidence>
<feature type="compositionally biased region" description="Acidic residues" evidence="4">
    <location>
        <begin position="15"/>
        <end position="36"/>
    </location>
</feature>
<protein>
    <recommendedName>
        <fullName evidence="3">AMP nucleosidase</fullName>
        <ecNumber evidence="2">3.2.2.4</ecNumber>
    </recommendedName>
    <alternativeName>
        <fullName evidence="3">AMP nucleosidase</fullName>
    </alternativeName>
</protein>
<dbReference type="Proteomes" id="UP000316095">
    <property type="component" value="Unassembled WGS sequence"/>
</dbReference>
<sequence length="374" mass="43052">MSQRPKHFKHANANDSEEDVIPDVEESFETEIESDSDAAARQRILDEIRQTTDRLEADKAKIVDLKILSRTLRELRYAFKVFTPYRRNRKITVFGSARTPNDDCNYQMAVEFGRRMAAENWFVVTGAGGGIMEAAHEGAGTDMSMGLNIMLPFEQSANPVIEGDPKLVNLKYFFTRKLMFVKEVHAIAVFPGGFGTQDECFETLTLVQTGKRDLMPIVLISDAGDEYWSRWQKYVHEQLLDRGLASPDDTSLYCICNNVEDAVEEVMRFYCVYHSMRYVKGDLVLRLHEEPSDEFMEELNEKFHSICETGKIVKTTADPVEASEIHLHELPRLRLHFNRRDVGRLRQMIDLINDRLGTEDCEKSDEKRESADEF</sequence>
<dbReference type="SUPFAM" id="SSF102405">
    <property type="entry name" value="MCP/YpsA-like"/>
    <property type="match status" value="1"/>
</dbReference>
<keyword evidence="6" id="KW-1185">Reference proteome</keyword>
<evidence type="ECO:0000256" key="2">
    <source>
        <dbReference type="ARBA" id="ARBA00011985"/>
    </source>
</evidence>
<organism evidence="5 6">
    <name type="scientific">Rubinisphaera italica</name>
    <dbReference type="NCBI Taxonomy" id="2527969"/>
    <lineage>
        <taxon>Bacteria</taxon>
        <taxon>Pseudomonadati</taxon>
        <taxon>Planctomycetota</taxon>
        <taxon>Planctomycetia</taxon>
        <taxon>Planctomycetales</taxon>
        <taxon>Planctomycetaceae</taxon>
        <taxon>Rubinisphaera</taxon>
    </lineage>
</organism>
<proteinExistence type="predicted"/>
<reference evidence="5 6" key="1">
    <citation type="submission" date="2019-02" db="EMBL/GenBank/DDBJ databases">
        <title>Deep-cultivation of Planctomycetes and their phenomic and genomic characterization uncovers novel biology.</title>
        <authorList>
            <person name="Wiegand S."/>
            <person name="Jogler M."/>
            <person name="Boedeker C."/>
            <person name="Pinto D."/>
            <person name="Vollmers J."/>
            <person name="Rivas-Marin E."/>
            <person name="Kohn T."/>
            <person name="Peeters S.H."/>
            <person name="Heuer A."/>
            <person name="Rast P."/>
            <person name="Oberbeckmann S."/>
            <person name="Bunk B."/>
            <person name="Jeske O."/>
            <person name="Meyerdierks A."/>
            <person name="Storesund J.E."/>
            <person name="Kallscheuer N."/>
            <person name="Luecker S."/>
            <person name="Lage O.M."/>
            <person name="Pohl T."/>
            <person name="Merkel B.J."/>
            <person name="Hornburger P."/>
            <person name="Mueller R.-W."/>
            <person name="Bruemmer F."/>
            <person name="Labrenz M."/>
            <person name="Spormann A.M."/>
            <person name="Op Den Camp H."/>
            <person name="Overmann J."/>
            <person name="Amann R."/>
            <person name="Jetten M.S.M."/>
            <person name="Mascher T."/>
            <person name="Medema M.H."/>
            <person name="Devos D.P."/>
            <person name="Kaster A.-K."/>
            <person name="Ovreas L."/>
            <person name="Rohde M."/>
            <person name="Galperin M.Y."/>
            <person name="Jogler C."/>
        </authorList>
    </citation>
    <scope>NUCLEOTIDE SEQUENCE [LARGE SCALE GENOMIC DNA]</scope>
    <source>
        <strain evidence="5 6">Pan54</strain>
    </source>
</reference>
<dbReference type="GO" id="GO:0005829">
    <property type="term" value="C:cytosol"/>
    <property type="evidence" value="ECO:0007669"/>
    <property type="project" value="TreeGrafter"/>
</dbReference>
<dbReference type="InterPro" id="IPR031100">
    <property type="entry name" value="LOG_fam"/>
</dbReference>
<accession>A0A5C5XLP9</accession>
<feature type="region of interest" description="Disordered" evidence="4">
    <location>
        <begin position="1"/>
        <end position="36"/>
    </location>
</feature>
<dbReference type="AlphaFoldDB" id="A0A5C5XLP9"/>
<dbReference type="RefSeq" id="WP_146505087.1">
    <property type="nucleotide sequence ID" value="NZ_SJPG01000001.1"/>
</dbReference>
<dbReference type="EMBL" id="SJPG01000001">
    <property type="protein sequence ID" value="TWT63323.1"/>
    <property type="molecule type" value="Genomic_DNA"/>
</dbReference>
<comment type="caution">
    <text evidence="5">The sequence shown here is derived from an EMBL/GenBank/DDBJ whole genome shotgun (WGS) entry which is preliminary data.</text>
</comment>
<feature type="compositionally biased region" description="Basic residues" evidence="4">
    <location>
        <begin position="1"/>
        <end position="10"/>
    </location>
</feature>
<evidence type="ECO:0000313" key="5">
    <source>
        <dbReference type="EMBL" id="TWT63323.1"/>
    </source>
</evidence>
<dbReference type="OrthoDB" id="9801098at2"/>
<dbReference type="GO" id="GO:0008714">
    <property type="term" value="F:AMP nucleosidase activity"/>
    <property type="evidence" value="ECO:0007669"/>
    <property type="project" value="UniProtKB-EC"/>
</dbReference>
<dbReference type="EC" id="3.2.2.4" evidence="2"/>
<dbReference type="Gene3D" id="3.40.50.450">
    <property type="match status" value="1"/>
</dbReference>
<evidence type="ECO:0000313" key="6">
    <source>
        <dbReference type="Proteomes" id="UP000316095"/>
    </source>
</evidence>
<gene>
    <name evidence="5" type="primary">fas6</name>
    <name evidence="5" type="ORF">Pan54_40760</name>
</gene>
<evidence type="ECO:0000256" key="1">
    <source>
        <dbReference type="ARBA" id="ARBA00000274"/>
    </source>
</evidence>
<comment type="catalytic activity">
    <reaction evidence="1">
        <text>AMP + H2O = D-ribose 5-phosphate + adenine</text>
        <dbReference type="Rhea" id="RHEA:20129"/>
        <dbReference type="ChEBI" id="CHEBI:15377"/>
        <dbReference type="ChEBI" id="CHEBI:16708"/>
        <dbReference type="ChEBI" id="CHEBI:78346"/>
        <dbReference type="ChEBI" id="CHEBI:456215"/>
        <dbReference type="EC" id="3.2.2.4"/>
    </reaction>
</comment>
<dbReference type="PANTHER" id="PTHR43393:SF2">
    <property type="entry name" value="CYTOKININ RIBOSIDE 5'-MONOPHOSPHATE PHOSPHORIBOHYDROLASE"/>
    <property type="match status" value="1"/>
</dbReference>
<dbReference type="InterPro" id="IPR052341">
    <property type="entry name" value="LOG_family_nucleotidases"/>
</dbReference>
<dbReference type="PANTHER" id="PTHR43393">
    <property type="entry name" value="CYTOKININ RIBOSIDE 5'-MONOPHOSPHATE PHOSPHORIBOHYDROLASE"/>
    <property type="match status" value="1"/>
</dbReference>